<evidence type="ECO:0000313" key="1">
    <source>
        <dbReference type="EMBL" id="MBZ2386673.1"/>
    </source>
</evidence>
<sequence>MDDLLLVARKLNIVLPKLCKKLGLDYKVIRISGGFKIFTMDNEPIVYADLINKRFELLGDFNLLPRHLRRMLIEDLRFITLFNVKESEIEKRFV</sequence>
<proteinExistence type="predicted"/>
<dbReference type="EMBL" id="JAIPME010000002">
    <property type="protein sequence ID" value="MBZ2386673.1"/>
    <property type="molecule type" value="Genomic_DNA"/>
</dbReference>
<gene>
    <name evidence="1" type="ORF">K8P03_05090</name>
</gene>
<protein>
    <submittedName>
        <fullName evidence="1">Uncharacterized protein</fullName>
    </submittedName>
</protein>
<name>A0ABS7SYQ6_9FIRM</name>
<organism evidence="1 2">
    <name type="scientific">Anaerococcus murdochii</name>
    <dbReference type="NCBI Taxonomy" id="411577"/>
    <lineage>
        <taxon>Bacteria</taxon>
        <taxon>Bacillati</taxon>
        <taxon>Bacillota</taxon>
        <taxon>Tissierellia</taxon>
        <taxon>Tissierellales</taxon>
        <taxon>Peptoniphilaceae</taxon>
        <taxon>Anaerococcus</taxon>
    </lineage>
</organism>
<keyword evidence="2" id="KW-1185">Reference proteome</keyword>
<evidence type="ECO:0000313" key="2">
    <source>
        <dbReference type="Proteomes" id="UP000734271"/>
    </source>
</evidence>
<dbReference type="RefSeq" id="WP_223418982.1">
    <property type="nucleotide sequence ID" value="NZ_JAIPME010000002.1"/>
</dbReference>
<dbReference type="Proteomes" id="UP000734271">
    <property type="component" value="Unassembled WGS sequence"/>
</dbReference>
<comment type="caution">
    <text evidence="1">The sequence shown here is derived from an EMBL/GenBank/DDBJ whole genome shotgun (WGS) entry which is preliminary data.</text>
</comment>
<reference evidence="1 2" key="1">
    <citation type="submission" date="2021-08" db="EMBL/GenBank/DDBJ databases">
        <title>FDA dAtabase for Regulatory Grade micrObial Sequences (FDA-ARGOS): Supporting development and validation of Infectious Disease Dx tests.</title>
        <authorList>
            <person name="Sproer C."/>
            <person name="Gronow S."/>
            <person name="Severitt S."/>
            <person name="Schroder I."/>
            <person name="Tallon L."/>
            <person name="Sadzewicz L."/>
            <person name="Zhao X."/>
            <person name="Boylan J."/>
            <person name="Ott S."/>
            <person name="Bowen H."/>
            <person name="Vavikolanu K."/>
            <person name="Hazen T."/>
            <person name="Aluvathingal J."/>
            <person name="Nadendla S."/>
            <person name="Lowell S."/>
            <person name="Myers T."/>
            <person name="Yan Y."/>
            <person name="Sichtig H."/>
        </authorList>
    </citation>
    <scope>NUCLEOTIDE SEQUENCE [LARGE SCALE GENOMIC DNA]</scope>
    <source>
        <strain evidence="1 2">FDAARGOS_1460</strain>
    </source>
</reference>
<accession>A0ABS7SYQ6</accession>